<dbReference type="InterPro" id="IPR029229">
    <property type="entry name" value="Alkyl_sulf_C"/>
</dbReference>
<evidence type="ECO:0000313" key="3">
    <source>
        <dbReference type="Proteomes" id="UP000281391"/>
    </source>
</evidence>
<dbReference type="Proteomes" id="UP000281391">
    <property type="component" value="Chromosome"/>
</dbReference>
<dbReference type="EMBL" id="LR134117">
    <property type="protein sequence ID" value="VDZ65039.1"/>
    <property type="molecule type" value="Genomic_DNA"/>
</dbReference>
<dbReference type="AlphaFoldDB" id="A0A447L1V9"/>
<organism evidence="2 3">
    <name type="scientific">Serratia odorifera</name>
    <dbReference type="NCBI Taxonomy" id="618"/>
    <lineage>
        <taxon>Bacteria</taxon>
        <taxon>Pseudomonadati</taxon>
        <taxon>Pseudomonadota</taxon>
        <taxon>Gammaproteobacteria</taxon>
        <taxon>Enterobacterales</taxon>
        <taxon>Yersiniaceae</taxon>
        <taxon>Serratia</taxon>
    </lineage>
</organism>
<name>A0A447L1V9_SEROD</name>
<dbReference type="Pfam" id="PF14864">
    <property type="entry name" value="Alkyl_sulf_C"/>
    <property type="match status" value="1"/>
</dbReference>
<dbReference type="KEGG" id="sof:NCTC11214_05272"/>
<accession>A0A447L1V9</accession>
<dbReference type="InterPro" id="IPR036527">
    <property type="entry name" value="SCP2_sterol-bd_dom_sf"/>
</dbReference>
<sequence length="79" mass="8807">MGCISHGSLITLPIGGYAKDADATMTLSRDALNRIVLKEQTLKEEQDKGDVKITGDSQKLNELLGYMDKFDFWFNIVTP</sequence>
<feature type="domain" description="Alkyl sulfatase C-terminal" evidence="1">
    <location>
        <begin position="6"/>
        <end position="79"/>
    </location>
</feature>
<evidence type="ECO:0000313" key="2">
    <source>
        <dbReference type="EMBL" id="VDZ65039.1"/>
    </source>
</evidence>
<protein>
    <recommendedName>
        <fullName evidence="1">Alkyl sulfatase C-terminal domain-containing protein</fullName>
    </recommendedName>
</protein>
<evidence type="ECO:0000259" key="1">
    <source>
        <dbReference type="Pfam" id="PF14864"/>
    </source>
</evidence>
<dbReference type="SUPFAM" id="SSF55718">
    <property type="entry name" value="SCP-like"/>
    <property type="match status" value="1"/>
</dbReference>
<reference evidence="2 3" key="1">
    <citation type="submission" date="2018-12" db="EMBL/GenBank/DDBJ databases">
        <authorList>
            <consortium name="Pathogen Informatics"/>
        </authorList>
    </citation>
    <scope>NUCLEOTIDE SEQUENCE [LARGE SCALE GENOMIC DNA]</scope>
    <source>
        <strain evidence="2 3">NCTC11214</strain>
    </source>
</reference>
<proteinExistence type="predicted"/>
<dbReference type="Gene3D" id="3.30.1050.10">
    <property type="entry name" value="SCP2 sterol-binding domain"/>
    <property type="match status" value="1"/>
</dbReference>
<gene>
    <name evidence="2" type="ORF">NCTC11214_05272</name>
</gene>